<evidence type="ECO:0000313" key="7">
    <source>
        <dbReference type="Proteomes" id="UP001142610"/>
    </source>
</evidence>
<gene>
    <name evidence="6" type="ORF">NOG11_02965</name>
</gene>
<evidence type="ECO:0000256" key="3">
    <source>
        <dbReference type="ARBA" id="ARBA00022679"/>
    </source>
</evidence>
<protein>
    <submittedName>
        <fullName evidence="6">Glycosyltransferase</fullName>
        <ecNumber evidence="6">2.4.-.-</ecNumber>
    </submittedName>
</protein>
<dbReference type="InterPro" id="IPR001173">
    <property type="entry name" value="Glyco_trans_2-like"/>
</dbReference>
<feature type="domain" description="Glycosyltransferase 2-like" evidence="5">
    <location>
        <begin position="10"/>
        <end position="135"/>
    </location>
</feature>
<evidence type="ECO:0000313" key="6">
    <source>
        <dbReference type="EMBL" id="MCQ8184338.1"/>
    </source>
</evidence>
<keyword evidence="4" id="KW-1133">Transmembrane helix</keyword>
<feature type="transmembrane region" description="Helical" evidence="4">
    <location>
        <begin position="242"/>
        <end position="273"/>
    </location>
</feature>
<evidence type="ECO:0000256" key="1">
    <source>
        <dbReference type="ARBA" id="ARBA00006739"/>
    </source>
</evidence>
<evidence type="ECO:0000256" key="2">
    <source>
        <dbReference type="ARBA" id="ARBA00022676"/>
    </source>
</evidence>
<keyword evidence="7" id="KW-1185">Reference proteome</keyword>
<dbReference type="EMBL" id="JANIBC010000001">
    <property type="protein sequence ID" value="MCQ8184338.1"/>
    <property type="molecule type" value="Genomic_DNA"/>
</dbReference>
<dbReference type="PANTHER" id="PTHR43179:SF12">
    <property type="entry name" value="GALACTOFURANOSYLTRANSFERASE GLFT2"/>
    <property type="match status" value="1"/>
</dbReference>
<dbReference type="EC" id="2.4.-.-" evidence="6"/>
<evidence type="ECO:0000259" key="5">
    <source>
        <dbReference type="Pfam" id="PF00535"/>
    </source>
</evidence>
<keyword evidence="2 6" id="KW-0328">Glycosyltransferase</keyword>
<evidence type="ECO:0000256" key="4">
    <source>
        <dbReference type="SAM" id="Phobius"/>
    </source>
</evidence>
<organism evidence="6 7">
    <name type="scientific">Parvularcula maris</name>
    <dbReference type="NCBI Taxonomy" id="2965077"/>
    <lineage>
        <taxon>Bacteria</taxon>
        <taxon>Pseudomonadati</taxon>
        <taxon>Pseudomonadota</taxon>
        <taxon>Alphaproteobacteria</taxon>
        <taxon>Parvularculales</taxon>
        <taxon>Parvularculaceae</taxon>
        <taxon>Parvularcula</taxon>
    </lineage>
</organism>
<dbReference type="GO" id="GO:0016757">
    <property type="term" value="F:glycosyltransferase activity"/>
    <property type="evidence" value="ECO:0007669"/>
    <property type="project" value="UniProtKB-KW"/>
</dbReference>
<dbReference type="Gene3D" id="3.90.550.10">
    <property type="entry name" value="Spore Coat Polysaccharide Biosynthesis Protein SpsA, Chain A"/>
    <property type="match status" value="1"/>
</dbReference>
<keyword evidence="3 6" id="KW-0808">Transferase</keyword>
<dbReference type="Proteomes" id="UP001142610">
    <property type="component" value="Unassembled WGS sequence"/>
</dbReference>
<dbReference type="SUPFAM" id="SSF53448">
    <property type="entry name" value="Nucleotide-diphospho-sugar transferases"/>
    <property type="match status" value="1"/>
</dbReference>
<accession>A0A9X2RJ58</accession>
<dbReference type="PANTHER" id="PTHR43179">
    <property type="entry name" value="RHAMNOSYLTRANSFERASE WBBL"/>
    <property type="match status" value="1"/>
</dbReference>
<comment type="similarity">
    <text evidence="1">Belongs to the glycosyltransferase 2 family.</text>
</comment>
<keyword evidence="4" id="KW-0812">Transmembrane</keyword>
<keyword evidence="4" id="KW-0472">Membrane</keyword>
<dbReference type="RefSeq" id="WP_256618143.1">
    <property type="nucleotide sequence ID" value="NZ_JANIBC010000001.1"/>
</dbReference>
<dbReference type="Pfam" id="PF00535">
    <property type="entry name" value="Glycos_transf_2"/>
    <property type="match status" value="1"/>
</dbReference>
<proteinExistence type="inferred from homology"/>
<sequence length="328" mass="35913">MEQGSNTLGVVVIGRNEGERLRACLRSLPSGCPVVYVDSGSSDGSVELARGEGAAAVELTTDKPFSAARGRNEGFAYFREHHPELTFVQFIDGDCVLLDGWVESGLAALGSNPKLAAVAGLRKERHPEASWYNELCAIEWNTPVGRANAVGGDAIYRVSAFEEVGGFDPMMMAGEEPELCLRLRRQGHEIERLDADMTLHDADIHSFSAWWKRAVRSGYAYTLGALKHGREGYRVKEVIRSLVWGAGLPLLALAALLMGLWPLTLIVLALYGAKWLRLRRRFKTAGLPATRLASYLMLANIAEVRGIAQALTEGRSGRRIIEYKGTQS</sequence>
<name>A0A9X2RJ58_9PROT</name>
<reference evidence="6" key="1">
    <citation type="submission" date="2022-07" db="EMBL/GenBank/DDBJ databases">
        <title>Parvularcula maris sp. nov., an algicidal bacterium isolated from seawater.</title>
        <authorList>
            <person name="Li F."/>
        </authorList>
    </citation>
    <scope>NUCLEOTIDE SEQUENCE</scope>
    <source>
        <strain evidence="6">BGMRC 0090</strain>
    </source>
</reference>
<dbReference type="AlphaFoldDB" id="A0A9X2RJ58"/>
<dbReference type="InterPro" id="IPR029044">
    <property type="entry name" value="Nucleotide-diphossugar_trans"/>
</dbReference>
<comment type="caution">
    <text evidence="6">The sequence shown here is derived from an EMBL/GenBank/DDBJ whole genome shotgun (WGS) entry which is preliminary data.</text>
</comment>